<feature type="repeat" description="Pumilio" evidence="8">
    <location>
        <begin position="756"/>
        <end position="792"/>
    </location>
</feature>
<feature type="region of interest" description="Disordered" evidence="9">
    <location>
        <begin position="58"/>
        <end position="135"/>
    </location>
</feature>
<sequence length="934" mass="103381">MEFASGMVGRNMNSANNTIRTRDYTGGVSLNAADNDRTPSLPWGGSIWNSNAIGANFGTSTRDTSRPRENGAFDDQIEGKTGSGSLVASSESDHWNPNRSRWRDNTPAIPHVRSSGVSPARKSSIIQPEPPQQFADGTSSSFFPVSRSSVAGLPLSKPLLDPTTSNFTSTNFASTRRADPLAANTFANFAFTQNDVASRQDTSALSWHDAASVHSPTDDRRSVEYFGSTSASASRSGSLPPSRHGNEPIQFGQNADAFARYAQPGQRQHASFSVGNGRAYPERSGSIQSDSLQMLSRYSLENDVETAPMSHRPSISTNNGLASTFSPSMNGTMLAHETYSDQQPLSRPDEVGYGNGGTFTHNSSSFGQTSDTGFPFRPINFDAHSRSAPNGTGVRQSPYYSSTHTPAFDHLNPEQTLAQQTLANRNNLAVVQNKLQGFQQFQQERRNVFNHNQIHPSQFHQYMAAHQLQNAYPLRFPMPNAMQMPHLPPTMMQAVPGMAPLEAPTGPRNNSVPSDVTVMSEKLVYFRNCTKNNRRIELKEIFGFIVEFSGDQHGSRFIQNRLELANSDEKDKVFKEIQENSLQLMQDVFGNYVIQKFFEHGDQTQKKFLANRMKGHVLELSCGMYGCRVVQKALEYVLVDQQASIVKELEKDVLRCVRDNNGNHVIQKVIERVPIEYIGNIIEAFRGQVGSLATNSFGCRVVQRLLEKCPEPKRRFVLAELHAEGPKLISDQYGNYVTQHILECGLPEDSAKVITAVRAQLLTFSKHKFASNVVEKCLQYGTDDQSRDIMLTIIQKNDRGENMLPTLIKDSYGNYVIQKLMDRLTQPHYDELVEVLKPELEKAKKAISGKQILSVEKKLHRFDHQRVDSPSNEATSPAGNPPTPPLSSATQSPQSSSLPSVNTSVDEPVHSSHSATIKNFITPSDMVSIEQDAS</sequence>
<evidence type="ECO:0000256" key="5">
    <source>
        <dbReference type="ARBA" id="ARBA00024893"/>
    </source>
</evidence>
<evidence type="ECO:0000256" key="1">
    <source>
        <dbReference type="ARBA" id="ARBA00004496"/>
    </source>
</evidence>
<comment type="subcellular location">
    <subcellularLocation>
        <location evidence="1">Cytoplasm</location>
    </subcellularLocation>
</comment>
<feature type="repeat" description="Pumilio" evidence="8">
    <location>
        <begin position="684"/>
        <end position="719"/>
    </location>
</feature>
<comment type="similarity">
    <text evidence="6">Belongs to the PUF3 family.</text>
</comment>
<reference evidence="11" key="1">
    <citation type="submission" date="2023-01" db="EMBL/GenBank/DDBJ databases">
        <authorList>
            <person name="Van Ghelder C."/>
            <person name="Rancurel C."/>
        </authorList>
    </citation>
    <scope>NUCLEOTIDE SEQUENCE</scope>
    <source>
        <strain evidence="11">CNCM I-4278</strain>
    </source>
</reference>
<dbReference type="SMART" id="SM00025">
    <property type="entry name" value="Pumilio"/>
    <property type="match status" value="8"/>
</dbReference>
<gene>
    <name evidence="11" type="ORF">PDIGIT_LOCUS4155</name>
</gene>
<feature type="region of interest" description="Disordered" evidence="9">
    <location>
        <begin position="866"/>
        <end position="934"/>
    </location>
</feature>
<evidence type="ECO:0000256" key="3">
    <source>
        <dbReference type="ARBA" id="ARBA00022737"/>
    </source>
</evidence>
<feature type="domain" description="PUM-HD" evidence="10">
    <location>
        <begin position="518"/>
        <end position="860"/>
    </location>
</feature>
<dbReference type="PANTHER" id="PTHR12537:SF12">
    <property type="entry name" value="MATERNAL PROTEIN PUMILIO"/>
    <property type="match status" value="1"/>
</dbReference>
<dbReference type="PROSITE" id="PS50303">
    <property type="entry name" value="PUM_HD"/>
    <property type="match status" value="1"/>
</dbReference>
<keyword evidence="12" id="KW-1185">Reference proteome</keyword>
<dbReference type="InterPro" id="IPR033133">
    <property type="entry name" value="PUM-HD"/>
</dbReference>
<dbReference type="PROSITE" id="PS50302">
    <property type="entry name" value="PUM"/>
    <property type="match status" value="8"/>
</dbReference>
<dbReference type="SUPFAM" id="SSF48371">
    <property type="entry name" value="ARM repeat"/>
    <property type="match status" value="1"/>
</dbReference>
<evidence type="ECO:0000256" key="4">
    <source>
        <dbReference type="ARBA" id="ARBA00022884"/>
    </source>
</evidence>
<feature type="compositionally biased region" description="Polar residues" evidence="9">
    <location>
        <begin position="868"/>
        <end position="878"/>
    </location>
</feature>
<dbReference type="InterPro" id="IPR016024">
    <property type="entry name" value="ARM-type_fold"/>
</dbReference>
<feature type="repeat" description="Pumilio" evidence="8">
    <location>
        <begin position="799"/>
        <end position="834"/>
    </location>
</feature>
<evidence type="ECO:0000259" key="10">
    <source>
        <dbReference type="PROSITE" id="PS50303"/>
    </source>
</evidence>
<feature type="repeat" description="Pumilio" evidence="8">
    <location>
        <begin position="648"/>
        <end position="683"/>
    </location>
</feature>
<dbReference type="CDD" id="cd07920">
    <property type="entry name" value="Pumilio"/>
    <property type="match status" value="1"/>
</dbReference>
<organism evidence="11 12">
    <name type="scientific">Periconia digitata</name>
    <dbReference type="NCBI Taxonomy" id="1303443"/>
    <lineage>
        <taxon>Eukaryota</taxon>
        <taxon>Fungi</taxon>
        <taxon>Dikarya</taxon>
        <taxon>Ascomycota</taxon>
        <taxon>Pezizomycotina</taxon>
        <taxon>Dothideomycetes</taxon>
        <taxon>Pleosporomycetidae</taxon>
        <taxon>Pleosporales</taxon>
        <taxon>Massarineae</taxon>
        <taxon>Periconiaceae</taxon>
        <taxon>Periconia</taxon>
    </lineage>
</organism>
<dbReference type="GO" id="GO:0005737">
    <property type="term" value="C:cytoplasm"/>
    <property type="evidence" value="ECO:0007669"/>
    <property type="project" value="UniProtKB-SubCell"/>
</dbReference>
<feature type="compositionally biased region" description="Basic and acidic residues" evidence="9">
    <location>
        <begin position="91"/>
        <end position="104"/>
    </location>
</feature>
<dbReference type="Proteomes" id="UP001152607">
    <property type="component" value="Unassembled WGS sequence"/>
</dbReference>
<dbReference type="GO" id="GO:0000288">
    <property type="term" value="P:nuclear-transcribed mRNA catabolic process, deadenylation-dependent decay"/>
    <property type="evidence" value="ECO:0007669"/>
    <property type="project" value="TreeGrafter"/>
</dbReference>
<name>A0A9W4U8S2_9PLEO</name>
<evidence type="ECO:0000256" key="9">
    <source>
        <dbReference type="SAM" id="MobiDB-lite"/>
    </source>
</evidence>
<dbReference type="Gene3D" id="1.25.10.10">
    <property type="entry name" value="Leucine-rich Repeat Variant"/>
    <property type="match status" value="1"/>
</dbReference>
<feature type="compositionally biased region" description="Low complexity" evidence="9">
    <location>
        <begin position="227"/>
        <end position="243"/>
    </location>
</feature>
<dbReference type="PANTHER" id="PTHR12537">
    <property type="entry name" value="RNA BINDING PROTEIN PUMILIO-RELATED"/>
    <property type="match status" value="1"/>
</dbReference>
<comment type="function">
    <text evidence="5">RNA-binding nucleolar protein required for pre-rRNA processing. Involved in production of 18S rRNA and assembly of small ribosomal subunit.</text>
</comment>
<evidence type="ECO:0000313" key="11">
    <source>
        <dbReference type="EMBL" id="CAI6329725.1"/>
    </source>
</evidence>
<dbReference type="InterPro" id="IPR001313">
    <property type="entry name" value="Pumilio_RNA-bd_rpt"/>
</dbReference>
<comment type="caution">
    <text evidence="11">The sequence shown here is derived from an EMBL/GenBank/DDBJ whole genome shotgun (WGS) entry which is preliminary data.</text>
</comment>
<evidence type="ECO:0000313" key="12">
    <source>
        <dbReference type="Proteomes" id="UP001152607"/>
    </source>
</evidence>
<feature type="region of interest" description="Disordered" evidence="9">
    <location>
        <begin position="227"/>
        <end position="247"/>
    </location>
</feature>
<dbReference type="AlphaFoldDB" id="A0A9W4U8S2"/>
<accession>A0A9W4U8S2</accession>
<evidence type="ECO:0000256" key="8">
    <source>
        <dbReference type="PROSITE-ProRule" id="PRU00317"/>
    </source>
</evidence>
<feature type="compositionally biased region" description="Low complexity" evidence="9">
    <location>
        <begin position="886"/>
        <end position="900"/>
    </location>
</feature>
<feature type="repeat" description="Pumilio" evidence="8">
    <location>
        <begin position="720"/>
        <end position="755"/>
    </location>
</feature>
<feature type="repeat" description="Pumilio" evidence="8">
    <location>
        <begin position="612"/>
        <end position="647"/>
    </location>
</feature>
<evidence type="ECO:0000256" key="2">
    <source>
        <dbReference type="ARBA" id="ARBA00022490"/>
    </source>
</evidence>
<dbReference type="FunFam" id="1.25.10.10:FF:000004">
    <property type="entry name" value="Pumilio homolog 1 isoform 2"/>
    <property type="match status" value="1"/>
</dbReference>
<keyword evidence="4" id="KW-0694">RNA-binding</keyword>
<evidence type="ECO:0000256" key="7">
    <source>
        <dbReference type="ARBA" id="ARBA00081811"/>
    </source>
</evidence>
<dbReference type="EMBL" id="CAOQHR010000002">
    <property type="protein sequence ID" value="CAI6329725.1"/>
    <property type="molecule type" value="Genomic_DNA"/>
</dbReference>
<feature type="repeat" description="Pumilio" evidence="8">
    <location>
        <begin position="540"/>
        <end position="575"/>
    </location>
</feature>
<keyword evidence="2" id="KW-0963">Cytoplasm</keyword>
<dbReference type="Pfam" id="PF00806">
    <property type="entry name" value="PUF"/>
    <property type="match status" value="8"/>
</dbReference>
<dbReference type="GO" id="GO:0003730">
    <property type="term" value="F:mRNA 3'-UTR binding"/>
    <property type="evidence" value="ECO:0007669"/>
    <property type="project" value="TreeGrafter"/>
</dbReference>
<protein>
    <recommendedName>
        <fullName evidence="7">Pumilio homology domain family member 3</fullName>
    </recommendedName>
</protein>
<feature type="repeat" description="Pumilio" evidence="8">
    <location>
        <begin position="576"/>
        <end position="611"/>
    </location>
</feature>
<proteinExistence type="inferred from homology"/>
<dbReference type="OrthoDB" id="668540at2759"/>
<evidence type="ECO:0000256" key="6">
    <source>
        <dbReference type="ARBA" id="ARBA00060736"/>
    </source>
</evidence>
<dbReference type="InterPro" id="IPR033712">
    <property type="entry name" value="Pumilio_RNA-bd"/>
</dbReference>
<dbReference type="InterPro" id="IPR011989">
    <property type="entry name" value="ARM-like"/>
</dbReference>
<keyword evidence="3" id="KW-0677">Repeat</keyword>
<feature type="compositionally biased region" description="Polar residues" evidence="9">
    <location>
        <begin position="901"/>
        <end position="922"/>
    </location>
</feature>